<dbReference type="InterPro" id="IPR000639">
    <property type="entry name" value="Epox_hydrolase-like"/>
</dbReference>
<dbReference type="GO" id="GO:0016020">
    <property type="term" value="C:membrane"/>
    <property type="evidence" value="ECO:0007669"/>
    <property type="project" value="TreeGrafter"/>
</dbReference>
<dbReference type="RefSeq" id="WP_149848674.1">
    <property type="nucleotide sequence ID" value="NZ_VUOB01000010.1"/>
</dbReference>
<dbReference type="PANTHER" id="PTHR43798">
    <property type="entry name" value="MONOACYLGLYCEROL LIPASE"/>
    <property type="match status" value="1"/>
</dbReference>
<keyword evidence="4" id="KW-1185">Reference proteome</keyword>
<evidence type="ECO:0000313" key="3">
    <source>
        <dbReference type="EMBL" id="KAA2264877.1"/>
    </source>
</evidence>
<protein>
    <submittedName>
        <fullName evidence="3">Alpha/beta hydrolase</fullName>
    </submittedName>
</protein>
<reference evidence="3 4" key="1">
    <citation type="submission" date="2019-09" db="EMBL/GenBank/DDBJ databases">
        <title>Goodfellowia gen. nov., a new genus of the Pseudonocardineae related to Actinoalloteichus, containing Goodfellowia coeruleoviolacea gen. nov., comb. nov. gen. nov., comb. nov.</title>
        <authorList>
            <person name="Labeda D."/>
        </authorList>
    </citation>
    <scope>NUCLEOTIDE SEQUENCE [LARGE SCALE GENOMIC DNA]</scope>
    <source>
        <strain evidence="3 4">AN110305</strain>
    </source>
</reference>
<dbReference type="GO" id="GO:0016787">
    <property type="term" value="F:hydrolase activity"/>
    <property type="evidence" value="ECO:0007669"/>
    <property type="project" value="UniProtKB-KW"/>
</dbReference>
<dbReference type="EMBL" id="VUOB01000010">
    <property type="protein sequence ID" value="KAA2264877.1"/>
    <property type="molecule type" value="Genomic_DNA"/>
</dbReference>
<dbReference type="PRINTS" id="PR00111">
    <property type="entry name" value="ABHYDROLASE"/>
</dbReference>
<dbReference type="OrthoDB" id="9785847at2"/>
<evidence type="ECO:0000259" key="2">
    <source>
        <dbReference type="Pfam" id="PF12697"/>
    </source>
</evidence>
<dbReference type="InterPro" id="IPR029058">
    <property type="entry name" value="AB_hydrolase_fold"/>
</dbReference>
<evidence type="ECO:0000256" key="1">
    <source>
        <dbReference type="ARBA" id="ARBA00022801"/>
    </source>
</evidence>
<dbReference type="SUPFAM" id="SSF53474">
    <property type="entry name" value="alpha/beta-Hydrolases"/>
    <property type="match status" value="1"/>
</dbReference>
<dbReference type="Gene3D" id="3.40.50.1820">
    <property type="entry name" value="alpha/beta hydrolase"/>
    <property type="match status" value="1"/>
</dbReference>
<dbReference type="Pfam" id="PF12697">
    <property type="entry name" value="Abhydrolase_6"/>
    <property type="match status" value="1"/>
</dbReference>
<dbReference type="InterPro" id="IPR050266">
    <property type="entry name" value="AB_hydrolase_sf"/>
</dbReference>
<accession>A0A5B2XM78</accession>
<dbReference type="AlphaFoldDB" id="A0A5B2XM78"/>
<feature type="domain" description="AB hydrolase-1" evidence="2">
    <location>
        <begin position="28"/>
        <end position="265"/>
    </location>
</feature>
<dbReference type="Proteomes" id="UP000323454">
    <property type="component" value="Unassembled WGS sequence"/>
</dbReference>
<organism evidence="3 4">
    <name type="scientific">Solihabitans fulvus</name>
    <dbReference type="NCBI Taxonomy" id="1892852"/>
    <lineage>
        <taxon>Bacteria</taxon>
        <taxon>Bacillati</taxon>
        <taxon>Actinomycetota</taxon>
        <taxon>Actinomycetes</taxon>
        <taxon>Pseudonocardiales</taxon>
        <taxon>Pseudonocardiaceae</taxon>
        <taxon>Solihabitans</taxon>
    </lineage>
</organism>
<dbReference type="PANTHER" id="PTHR43798:SF31">
    <property type="entry name" value="AB HYDROLASE SUPERFAMILY PROTEIN YCLE"/>
    <property type="match status" value="1"/>
</dbReference>
<dbReference type="InterPro" id="IPR000073">
    <property type="entry name" value="AB_hydrolase_1"/>
</dbReference>
<name>A0A5B2XM78_9PSEU</name>
<proteinExistence type="predicted"/>
<evidence type="ECO:0000313" key="4">
    <source>
        <dbReference type="Proteomes" id="UP000323454"/>
    </source>
</evidence>
<dbReference type="PRINTS" id="PR00412">
    <property type="entry name" value="EPOXHYDRLASE"/>
</dbReference>
<reference evidence="3 4" key="2">
    <citation type="submission" date="2019-09" db="EMBL/GenBank/DDBJ databases">
        <authorList>
            <person name="Jin C."/>
        </authorList>
    </citation>
    <scope>NUCLEOTIDE SEQUENCE [LARGE SCALE GENOMIC DNA]</scope>
    <source>
        <strain evidence="3 4">AN110305</strain>
    </source>
</reference>
<keyword evidence="1 3" id="KW-0378">Hydrolase</keyword>
<sequence>MRTYRHVTGAGGTRLAVREAGPVGAPGVVFVHGWAQSGEVWADQFADEALTERYRLVAVDLRGHGDSDAPEDGYADAGVWADDLAAVLAEVGAPSVLVGWSYGGLVAVDYLRTHGAASVAGLVLVGAIIELGRGRAGGRVGAVMRAALPAALSEDPAEAVPALLGFTEGIAASPLPGERAQRLLGATLRVPPRVRSALFRREVDSADLLGSLDLPTLVLHGRLDAVVDPAAAEFAAGTIPGARLRWFDDVGHLPFVERPAEFNAAVAEFAAGCARTVVS</sequence>
<gene>
    <name evidence="3" type="ORF">F0L68_07330</name>
</gene>
<comment type="caution">
    <text evidence="3">The sequence shown here is derived from an EMBL/GenBank/DDBJ whole genome shotgun (WGS) entry which is preliminary data.</text>
</comment>